<dbReference type="RefSeq" id="WP_276107356.1">
    <property type="nucleotide sequence ID" value="NZ_JARJBB010000002.1"/>
</dbReference>
<dbReference type="SUPFAM" id="SSF103190">
    <property type="entry name" value="Sensory domain-like"/>
    <property type="match status" value="1"/>
</dbReference>
<evidence type="ECO:0000256" key="8">
    <source>
        <dbReference type="ARBA" id="ARBA00022741"/>
    </source>
</evidence>
<dbReference type="InterPro" id="IPR005467">
    <property type="entry name" value="His_kinase_dom"/>
</dbReference>
<dbReference type="Pfam" id="PF17203">
    <property type="entry name" value="sCache_3_2"/>
    <property type="match status" value="1"/>
</dbReference>
<evidence type="ECO:0000256" key="9">
    <source>
        <dbReference type="ARBA" id="ARBA00022777"/>
    </source>
</evidence>
<feature type="domain" description="Histidine kinase" evidence="15">
    <location>
        <begin position="297"/>
        <end position="531"/>
    </location>
</feature>
<dbReference type="InterPro" id="IPR013656">
    <property type="entry name" value="PAS_4"/>
</dbReference>
<evidence type="ECO:0000313" key="16">
    <source>
        <dbReference type="EMBL" id="MDF3297797.1"/>
    </source>
</evidence>
<protein>
    <recommendedName>
        <fullName evidence="3">histidine kinase</fullName>
        <ecNumber evidence="3">2.7.13.3</ecNumber>
    </recommendedName>
</protein>
<dbReference type="PANTHER" id="PTHR43547:SF10">
    <property type="entry name" value="SENSOR HISTIDINE KINASE DCUS"/>
    <property type="match status" value="1"/>
</dbReference>
<dbReference type="Pfam" id="PF02518">
    <property type="entry name" value="HATPase_c"/>
    <property type="match status" value="1"/>
</dbReference>
<name>A0ABT5ZZJ2_9ACTN</name>
<evidence type="ECO:0000256" key="5">
    <source>
        <dbReference type="ARBA" id="ARBA00022553"/>
    </source>
</evidence>
<dbReference type="CDD" id="cd16915">
    <property type="entry name" value="HATPase_DpiB-CitA-like"/>
    <property type="match status" value="1"/>
</dbReference>
<dbReference type="InterPro" id="IPR033463">
    <property type="entry name" value="sCache_3"/>
</dbReference>
<evidence type="ECO:0000256" key="10">
    <source>
        <dbReference type="ARBA" id="ARBA00022840"/>
    </source>
</evidence>
<dbReference type="GO" id="GO:0016301">
    <property type="term" value="F:kinase activity"/>
    <property type="evidence" value="ECO:0007669"/>
    <property type="project" value="UniProtKB-KW"/>
</dbReference>
<dbReference type="SUPFAM" id="SSF55785">
    <property type="entry name" value="PYP-like sensor domain (PAS domain)"/>
    <property type="match status" value="1"/>
</dbReference>
<dbReference type="SMART" id="SM00387">
    <property type="entry name" value="HATPase_c"/>
    <property type="match status" value="1"/>
</dbReference>
<keyword evidence="6" id="KW-0808">Transferase</keyword>
<comment type="caution">
    <text evidence="16">The sequence shown here is derived from an EMBL/GenBank/DDBJ whole genome shotgun (WGS) entry which is preliminary data.</text>
</comment>
<sequence>MRLPAPPRPRSLAGQLFAMQAVLLVLVVAGYALFAYAGDRRQAEEAARRQATAVARSVADSPSVRAAIGTADPSAALQPYALRVQRDTGVDFVTIMNPRGIRWTHPDRTQIGRPFLGNISRAQHGGTFTETYTGTLGPSVRAVTPVTSGGRVVGLVSAGIKVTVIGRHVRVAALLGVAAGVLALGAVGAYVINARLRRHTHGMNATELSRMHDYHQAALHAVREGLLMLDARFRVALINDGGRELLGVPREEDVVGRSVADLGLPAPLTGALLASGPRVDEVHLTAERVLVVNTSPVSGGERRGTVVTLRDVTELQSLMGELDSERGFSRALRSQAHEAANRLHTVVSLIELGRSGEAVEFATAELELAQALTDRVVAAVGEPVLAALLLGKTAQAHERGVELVVSAGGGLDDGLLPPALPPRDLVTILGNLVDNAVDAAQGAVPARVTVTVCAEDGVLVLRVADTGPGVDPAHAELVFRRGFSTKPAGPGGRGLGLALVRQAVHRHGGTLTVAEGGTGGAVFEARLPLEECAGRAVAGAAGAGGGS</sequence>
<keyword evidence="9 16" id="KW-0418">Kinase</keyword>
<comment type="subcellular location">
    <subcellularLocation>
        <location evidence="2">Cell membrane</location>
        <topology evidence="2">Multi-pass membrane protein</topology>
    </subcellularLocation>
</comment>
<dbReference type="Proteomes" id="UP001221150">
    <property type="component" value="Unassembled WGS sequence"/>
</dbReference>
<organism evidence="16 17">
    <name type="scientific">Streptomyces tropicalis</name>
    <dbReference type="NCBI Taxonomy" id="3034234"/>
    <lineage>
        <taxon>Bacteria</taxon>
        <taxon>Bacillati</taxon>
        <taxon>Actinomycetota</taxon>
        <taxon>Actinomycetes</taxon>
        <taxon>Kitasatosporales</taxon>
        <taxon>Streptomycetaceae</taxon>
        <taxon>Streptomyces</taxon>
    </lineage>
</organism>
<accession>A0ABT5ZZJ2</accession>
<dbReference type="InterPro" id="IPR000014">
    <property type="entry name" value="PAS"/>
</dbReference>
<dbReference type="Gene3D" id="3.30.450.20">
    <property type="entry name" value="PAS domain"/>
    <property type="match status" value="2"/>
</dbReference>
<reference evidence="16 17" key="1">
    <citation type="submission" date="2023-03" db="EMBL/GenBank/DDBJ databases">
        <title>Draft genome sequence of Streptomyces sp. K1PA1 isolated from peat swamp forest in Thailand.</title>
        <authorList>
            <person name="Klaysubun C."/>
            <person name="Duangmal K."/>
        </authorList>
    </citation>
    <scope>NUCLEOTIDE SEQUENCE [LARGE SCALE GENOMIC DNA]</scope>
    <source>
        <strain evidence="16 17">K1PA1</strain>
    </source>
</reference>
<keyword evidence="5" id="KW-0597">Phosphoprotein</keyword>
<comment type="catalytic activity">
    <reaction evidence="1">
        <text>ATP + protein L-histidine = ADP + protein N-phospho-L-histidine.</text>
        <dbReference type="EC" id="2.7.13.3"/>
    </reaction>
</comment>
<dbReference type="InterPro" id="IPR029151">
    <property type="entry name" value="Sensor-like_sf"/>
</dbReference>
<feature type="transmembrane region" description="Helical" evidence="14">
    <location>
        <begin position="171"/>
        <end position="192"/>
    </location>
</feature>
<keyword evidence="11 14" id="KW-1133">Transmembrane helix</keyword>
<evidence type="ECO:0000256" key="12">
    <source>
        <dbReference type="ARBA" id="ARBA00023012"/>
    </source>
</evidence>
<feature type="transmembrane region" description="Helical" evidence="14">
    <location>
        <begin position="12"/>
        <end position="34"/>
    </location>
</feature>
<dbReference type="PROSITE" id="PS50109">
    <property type="entry name" value="HIS_KIN"/>
    <property type="match status" value="1"/>
</dbReference>
<keyword evidence="7 14" id="KW-0812">Transmembrane</keyword>
<evidence type="ECO:0000256" key="3">
    <source>
        <dbReference type="ARBA" id="ARBA00012438"/>
    </source>
</evidence>
<evidence type="ECO:0000256" key="14">
    <source>
        <dbReference type="SAM" id="Phobius"/>
    </source>
</evidence>
<keyword evidence="4" id="KW-1003">Cell membrane</keyword>
<dbReference type="SUPFAM" id="SSF55874">
    <property type="entry name" value="ATPase domain of HSP90 chaperone/DNA topoisomerase II/histidine kinase"/>
    <property type="match status" value="1"/>
</dbReference>
<dbReference type="InterPro" id="IPR003594">
    <property type="entry name" value="HATPase_dom"/>
</dbReference>
<dbReference type="InterPro" id="IPR004358">
    <property type="entry name" value="Sig_transdc_His_kin-like_C"/>
</dbReference>
<dbReference type="Gene3D" id="3.30.565.10">
    <property type="entry name" value="Histidine kinase-like ATPase, C-terminal domain"/>
    <property type="match status" value="1"/>
</dbReference>
<dbReference type="InterPro" id="IPR035965">
    <property type="entry name" value="PAS-like_dom_sf"/>
</dbReference>
<evidence type="ECO:0000313" key="17">
    <source>
        <dbReference type="Proteomes" id="UP001221150"/>
    </source>
</evidence>
<dbReference type="InterPro" id="IPR036890">
    <property type="entry name" value="HATPase_C_sf"/>
</dbReference>
<dbReference type="EC" id="2.7.13.3" evidence="3"/>
<dbReference type="PRINTS" id="PR00344">
    <property type="entry name" value="BCTRLSENSOR"/>
</dbReference>
<keyword evidence="8" id="KW-0547">Nucleotide-binding</keyword>
<evidence type="ECO:0000259" key="15">
    <source>
        <dbReference type="PROSITE" id="PS50109"/>
    </source>
</evidence>
<evidence type="ECO:0000256" key="2">
    <source>
        <dbReference type="ARBA" id="ARBA00004651"/>
    </source>
</evidence>
<dbReference type="PANTHER" id="PTHR43547">
    <property type="entry name" value="TWO-COMPONENT HISTIDINE KINASE"/>
    <property type="match status" value="1"/>
</dbReference>
<evidence type="ECO:0000256" key="4">
    <source>
        <dbReference type="ARBA" id="ARBA00022475"/>
    </source>
</evidence>
<keyword evidence="10" id="KW-0067">ATP-binding</keyword>
<dbReference type="CDD" id="cd00130">
    <property type="entry name" value="PAS"/>
    <property type="match status" value="1"/>
</dbReference>
<dbReference type="Pfam" id="PF08448">
    <property type="entry name" value="PAS_4"/>
    <property type="match status" value="1"/>
</dbReference>
<dbReference type="EMBL" id="JARJBB010000002">
    <property type="protein sequence ID" value="MDF3297797.1"/>
    <property type="molecule type" value="Genomic_DNA"/>
</dbReference>
<keyword evidence="17" id="KW-1185">Reference proteome</keyword>
<evidence type="ECO:0000256" key="11">
    <source>
        <dbReference type="ARBA" id="ARBA00022989"/>
    </source>
</evidence>
<evidence type="ECO:0000256" key="1">
    <source>
        <dbReference type="ARBA" id="ARBA00000085"/>
    </source>
</evidence>
<evidence type="ECO:0000256" key="6">
    <source>
        <dbReference type="ARBA" id="ARBA00022679"/>
    </source>
</evidence>
<keyword evidence="12" id="KW-0902">Two-component regulatory system</keyword>
<gene>
    <name evidence="16" type="ORF">P3H78_04020</name>
</gene>
<proteinExistence type="predicted"/>
<keyword evidence="13 14" id="KW-0472">Membrane</keyword>
<evidence type="ECO:0000256" key="13">
    <source>
        <dbReference type="ARBA" id="ARBA00023136"/>
    </source>
</evidence>
<evidence type="ECO:0000256" key="7">
    <source>
        <dbReference type="ARBA" id="ARBA00022692"/>
    </source>
</evidence>